<dbReference type="Gene3D" id="3.90.245.10">
    <property type="entry name" value="Ribonucleoside hydrolase-like"/>
    <property type="match status" value="1"/>
</dbReference>
<gene>
    <name evidence="1" type="ORF">SDC9_200717</name>
</gene>
<dbReference type="InterPro" id="IPR036452">
    <property type="entry name" value="Ribo_hydro-like"/>
</dbReference>
<dbReference type="AlphaFoldDB" id="A0A645IXE6"/>
<sequence length="136" mass="15667">MVFSSPIPLWQVPKNVYEMIPVSFAELEQKVYPHGKIGKYLLEQLNEHAHEPGPRTSAFRSGDTWVLGDSPAVGLVLYEHRYEFDWVPAPLIGMDMQYIHTGLNRPIRVYRRIDPHLILEDFYSKLALFAATVART</sequence>
<reference evidence="1" key="1">
    <citation type="submission" date="2019-08" db="EMBL/GenBank/DDBJ databases">
        <authorList>
            <person name="Kucharzyk K."/>
            <person name="Murdoch R.W."/>
            <person name="Higgins S."/>
            <person name="Loffler F."/>
        </authorList>
    </citation>
    <scope>NUCLEOTIDE SEQUENCE</scope>
</reference>
<name>A0A645IXE6_9ZZZZ</name>
<dbReference type="SUPFAM" id="SSF53590">
    <property type="entry name" value="Nucleoside hydrolase"/>
    <property type="match status" value="1"/>
</dbReference>
<protein>
    <submittedName>
        <fullName evidence="1">Uncharacterized protein</fullName>
    </submittedName>
</protein>
<accession>A0A645IXE6</accession>
<proteinExistence type="predicted"/>
<comment type="caution">
    <text evidence="1">The sequence shown here is derived from an EMBL/GenBank/DDBJ whole genome shotgun (WGS) entry which is preliminary data.</text>
</comment>
<dbReference type="EMBL" id="VSSQ01119780">
    <property type="protein sequence ID" value="MPN53054.1"/>
    <property type="molecule type" value="Genomic_DNA"/>
</dbReference>
<evidence type="ECO:0000313" key="1">
    <source>
        <dbReference type="EMBL" id="MPN53054.1"/>
    </source>
</evidence>
<organism evidence="1">
    <name type="scientific">bioreactor metagenome</name>
    <dbReference type="NCBI Taxonomy" id="1076179"/>
    <lineage>
        <taxon>unclassified sequences</taxon>
        <taxon>metagenomes</taxon>
        <taxon>ecological metagenomes</taxon>
    </lineage>
</organism>
<dbReference type="GO" id="GO:0016799">
    <property type="term" value="F:hydrolase activity, hydrolyzing N-glycosyl compounds"/>
    <property type="evidence" value="ECO:0007669"/>
    <property type="project" value="InterPro"/>
</dbReference>